<dbReference type="AlphaFoldDB" id="A0A1I7HWF4"/>
<feature type="domain" description="ABC transporter" evidence="10">
    <location>
        <begin position="12"/>
        <end position="242"/>
    </location>
</feature>
<evidence type="ECO:0000313" key="13">
    <source>
        <dbReference type="Proteomes" id="UP000242496"/>
    </source>
</evidence>
<dbReference type="Gene3D" id="2.40.50.100">
    <property type="match status" value="1"/>
</dbReference>
<dbReference type="NCBIfam" id="TIGR02142">
    <property type="entry name" value="modC_ABC"/>
    <property type="match status" value="1"/>
</dbReference>
<dbReference type="InterPro" id="IPR003439">
    <property type="entry name" value="ABC_transporter-like_ATP-bd"/>
</dbReference>
<dbReference type="InterPro" id="IPR011868">
    <property type="entry name" value="ModC_ABC_ATP-bd"/>
</dbReference>
<organism evidence="12 13">
    <name type="scientific">Xenorhabdus koppenhoeferi</name>
    <dbReference type="NCBI Taxonomy" id="351659"/>
    <lineage>
        <taxon>Bacteria</taxon>
        <taxon>Pseudomonadati</taxon>
        <taxon>Pseudomonadota</taxon>
        <taxon>Gammaproteobacteria</taxon>
        <taxon>Enterobacterales</taxon>
        <taxon>Morganellaceae</taxon>
        <taxon>Xenorhabdus</taxon>
    </lineage>
</organism>
<feature type="domain" description="Mop" evidence="11">
    <location>
        <begin position="302"/>
        <end position="367"/>
    </location>
</feature>
<dbReference type="GO" id="GO:0015098">
    <property type="term" value="F:molybdate ion transmembrane transporter activity"/>
    <property type="evidence" value="ECO:0007669"/>
    <property type="project" value="InterPro"/>
</dbReference>
<dbReference type="NCBIfam" id="TIGR00638">
    <property type="entry name" value="Mop"/>
    <property type="match status" value="1"/>
</dbReference>
<dbReference type="Proteomes" id="UP000242496">
    <property type="component" value="Unassembled WGS sequence"/>
</dbReference>
<dbReference type="PANTHER" id="PTHR43514:SF4">
    <property type="entry name" value="ABC TRANSPORTER I FAMILY MEMBER 10"/>
    <property type="match status" value="1"/>
</dbReference>
<dbReference type="InterPro" id="IPR004606">
    <property type="entry name" value="Mop_domain"/>
</dbReference>
<keyword evidence="3 9" id="KW-0500">Molybdenum</keyword>
<keyword evidence="5" id="KW-0547">Nucleotide-binding</keyword>
<gene>
    <name evidence="12" type="ORF">SAMN05421784_11669</name>
</gene>
<dbReference type="SUPFAM" id="SSF50331">
    <property type="entry name" value="MOP-like"/>
    <property type="match status" value="1"/>
</dbReference>
<dbReference type="FunFam" id="3.40.50.300:FF:000634">
    <property type="entry name" value="Molybdenum import ATP-binding protein ModC"/>
    <property type="match status" value="1"/>
</dbReference>
<accession>A0A1I7HWF4</accession>
<evidence type="ECO:0000256" key="6">
    <source>
        <dbReference type="ARBA" id="ARBA00022840"/>
    </source>
</evidence>
<keyword evidence="13" id="KW-1185">Reference proteome</keyword>
<dbReference type="InterPro" id="IPR008995">
    <property type="entry name" value="Mo/tungstate-bd_C_term_dom"/>
</dbReference>
<keyword evidence="1" id="KW-0813">Transport</keyword>
<dbReference type="EMBL" id="FPBJ01000016">
    <property type="protein sequence ID" value="SFU64826.1"/>
    <property type="molecule type" value="Genomic_DNA"/>
</dbReference>
<dbReference type="PROSITE" id="PS00211">
    <property type="entry name" value="ABC_TRANSPORTER_1"/>
    <property type="match status" value="1"/>
</dbReference>
<dbReference type="SUPFAM" id="SSF52540">
    <property type="entry name" value="P-loop containing nucleoside triphosphate hydrolases"/>
    <property type="match status" value="1"/>
</dbReference>
<dbReference type="InterPro" id="IPR003593">
    <property type="entry name" value="AAA+_ATPase"/>
</dbReference>
<dbReference type="NCBIfam" id="NF008355">
    <property type="entry name" value="PRK11144.1"/>
    <property type="match status" value="1"/>
</dbReference>
<evidence type="ECO:0000256" key="8">
    <source>
        <dbReference type="ARBA" id="ARBA00023136"/>
    </source>
</evidence>
<dbReference type="Pfam" id="PF03459">
    <property type="entry name" value="TOBE"/>
    <property type="match status" value="1"/>
</dbReference>
<dbReference type="Pfam" id="PF00005">
    <property type="entry name" value="ABC_tran"/>
    <property type="match status" value="1"/>
</dbReference>
<evidence type="ECO:0000313" key="12">
    <source>
        <dbReference type="EMBL" id="SFU64826.1"/>
    </source>
</evidence>
<dbReference type="GO" id="GO:0140359">
    <property type="term" value="F:ABC-type transporter activity"/>
    <property type="evidence" value="ECO:0007669"/>
    <property type="project" value="InterPro"/>
</dbReference>
<name>A0A1I7HWF4_9GAMM</name>
<evidence type="ECO:0000256" key="2">
    <source>
        <dbReference type="ARBA" id="ARBA00022475"/>
    </source>
</evidence>
<protein>
    <submittedName>
        <fullName evidence="12">Molybdate transport system ATP-binding protein</fullName>
    </submittedName>
</protein>
<evidence type="ECO:0000256" key="9">
    <source>
        <dbReference type="PROSITE-ProRule" id="PRU01213"/>
    </source>
</evidence>
<dbReference type="PROSITE" id="PS51866">
    <property type="entry name" value="MOP"/>
    <property type="match status" value="1"/>
</dbReference>
<dbReference type="Gene3D" id="3.40.50.300">
    <property type="entry name" value="P-loop containing nucleotide triphosphate hydrolases"/>
    <property type="match status" value="1"/>
</dbReference>
<evidence type="ECO:0000256" key="1">
    <source>
        <dbReference type="ARBA" id="ARBA00022448"/>
    </source>
</evidence>
<dbReference type="SMART" id="SM00382">
    <property type="entry name" value="AAA"/>
    <property type="match status" value="1"/>
</dbReference>
<keyword evidence="2" id="KW-1003">Cell membrane</keyword>
<keyword evidence="8" id="KW-0472">Membrane</keyword>
<keyword evidence="7" id="KW-1278">Translocase</keyword>
<dbReference type="GO" id="GO:0016020">
    <property type="term" value="C:membrane"/>
    <property type="evidence" value="ECO:0007669"/>
    <property type="project" value="InterPro"/>
</dbReference>
<dbReference type="InterPro" id="IPR027417">
    <property type="entry name" value="P-loop_NTPase"/>
</dbReference>
<dbReference type="GO" id="GO:0016887">
    <property type="term" value="F:ATP hydrolysis activity"/>
    <property type="evidence" value="ECO:0007669"/>
    <property type="project" value="InterPro"/>
</dbReference>
<dbReference type="GO" id="GO:0005524">
    <property type="term" value="F:ATP binding"/>
    <property type="evidence" value="ECO:0007669"/>
    <property type="project" value="UniProtKB-KW"/>
</dbReference>
<dbReference type="InterPro" id="IPR005116">
    <property type="entry name" value="Transp-assoc_OB_typ1"/>
</dbReference>
<evidence type="ECO:0000259" key="10">
    <source>
        <dbReference type="PROSITE" id="PS50893"/>
    </source>
</evidence>
<dbReference type="PANTHER" id="PTHR43514">
    <property type="entry name" value="ABC TRANSPORTER I FAMILY MEMBER 10"/>
    <property type="match status" value="1"/>
</dbReference>
<evidence type="ECO:0000256" key="5">
    <source>
        <dbReference type="ARBA" id="ARBA00022741"/>
    </source>
</evidence>
<dbReference type="InterPro" id="IPR017871">
    <property type="entry name" value="ABC_transporter-like_CS"/>
</dbReference>
<evidence type="ECO:0000256" key="4">
    <source>
        <dbReference type="ARBA" id="ARBA00022519"/>
    </source>
</evidence>
<keyword evidence="6 12" id="KW-0067">ATP-binding</keyword>
<sequence>MADTLGKKAFGDGMLELDFEQRLGELHMQVATTLPTEGITAIFGLSGAGKTSLINVIVGLTRPQKGRVVLNNRTLVDVEQKIFLPPEKRRVGYVFQDSRLFPHYRVKGNLQYGMAPEMKSQFDNIVGLLGIEHLLSHFPVTLSGGEKQRVAIGRALLTGPEILLMDEPLASLDLPRKRELLPYLEKLSEDVKIPILYVSHSLDEILRLADNVIVMDKGKVRAKGALEDVWASSALRPWLQKESLSSIVKVSVMEHHQRYQMTAVAVADKALWLPQIDAAPGTDLRIRIDASDVSLVLEPPRVSSIRNILQVKVIEFFEDNGQIDVKLALGEHCLWARITSWAREELNLRAGQWLYAQIKSVSLNRHL</sequence>
<dbReference type="STRING" id="351659.SAMN05421784_11669"/>
<reference evidence="13" key="1">
    <citation type="submission" date="2016-10" db="EMBL/GenBank/DDBJ databases">
        <authorList>
            <person name="Varghese N."/>
            <person name="Submissions S."/>
        </authorList>
    </citation>
    <scope>NUCLEOTIDE SEQUENCE [LARGE SCALE GENOMIC DNA]</scope>
    <source>
        <strain evidence="13">DSM 18168</strain>
    </source>
</reference>
<evidence type="ECO:0000256" key="7">
    <source>
        <dbReference type="ARBA" id="ARBA00022967"/>
    </source>
</evidence>
<keyword evidence="4" id="KW-0997">Cell inner membrane</keyword>
<evidence type="ECO:0000259" key="11">
    <source>
        <dbReference type="PROSITE" id="PS51866"/>
    </source>
</evidence>
<proteinExistence type="predicted"/>
<evidence type="ECO:0000256" key="3">
    <source>
        <dbReference type="ARBA" id="ARBA00022505"/>
    </source>
</evidence>
<dbReference type="InterPro" id="IPR050334">
    <property type="entry name" value="Molybdenum_import_ModC"/>
</dbReference>
<dbReference type="PROSITE" id="PS50893">
    <property type="entry name" value="ABC_TRANSPORTER_2"/>
    <property type="match status" value="1"/>
</dbReference>